<sequence>MESFPLRVIPEWAFMHRISVFALALIRKPTGVMPIRVRTHFKHLIARHLLKSAMS</sequence>
<proteinExistence type="predicted"/>
<dbReference type="EMBL" id="BNJF01000003">
    <property type="protein sequence ID" value="GHO47978.1"/>
    <property type="molecule type" value="Genomic_DNA"/>
</dbReference>
<dbReference type="Proteomes" id="UP000612362">
    <property type="component" value="Unassembled WGS sequence"/>
</dbReference>
<protein>
    <submittedName>
        <fullName evidence="1">Uncharacterized protein</fullName>
    </submittedName>
</protein>
<keyword evidence="2" id="KW-1185">Reference proteome</keyword>
<dbReference type="AlphaFoldDB" id="A0A8J3I6G3"/>
<evidence type="ECO:0000313" key="1">
    <source>
        <dbReference type="EMBL" id="GHO47978.1"/>
    </source>
</evidence>
<comment type="caution">
    <text evidence="1">The sequence shown here is derived from an EMBL/GenBank/DDBJ whole genome shotgun (WGS) entry which is preliminary data.</text>
</comment>
<reference evidence="1" key="1">
    <citation type="submission" date="2020-10" db="EMBL/GenBank/DDBJ databases">
        <title>Taxonomic study of unclassified bacteria belonging to the class Ktedonobacteria.</title>
        <authorList>
            <person name="Yabe S."/>
            <person name="Wang C.M."/>
            <person name="Zheng Y."/>
            <person name="Sakai Y."/>
            <person name="Cavaletti L."/>
            <person name="Monciardini P."/>
            <person name="Donadio S."/>
        </authorList>
    </citation>
    <scope>NUCLEOTIDE SEQUENCE</scope>
    <source>
        <strain evidence="1">SOSP1-1</strain>
    </source>
</reference>
<gene>
    <name evidence="1" type="ORF">KSX_61410</name>
</gene>
<evidence type="ECO:0000313" key="2">
    <source>
        <dbReference type="Proteomes" id="UP000612362"/>
    </source>
</evidence>
<name>A0A8J3I6G3_9CHLR</name>
<accession>A0A8J3I6G3</accession>
<organism evidence="1 2">
    <name type="scientific">Ktedonospora formicarum</name>
    <dbReference type="NCBI Taxonomy" id="2778364"/>
    <lineage>
        <taxon>Bacteria</taxon>
        <taxon>Bacillati</taxon>
        <taxon>Chloroflexota</taxon>
        <taxon>Ktedonobacteria</taxon>
        <taxon>Ktedonobacterales</taxon>
        <taxon>Ktedonobacteraceae</taxon>
        <taxon>Ktedonospora</taxon>
    </lineage>
</organism>